<evidence type="ECO:0000313" key="1">
    <source>
        <dbReference type="EMBL" id="MBA4635042.1"/>
    </source>
</evidence>
<accession>A0A7C9D6Z5</accession>
<dbReference type="AlphaFoldDB" id="A0A7C9D6Z5"/>
<protein>
    <submittedName>
        <fullName evidence="1">Uncharacterized protein</fullName>
    </submittedName>
</protein>
<dbReference type="EMBL" id="GISG01093232">
    <property type="protein sequence ID" value="MBA4635042.1"/>
    <property type="molecule type" value="Transcribed_RNA"/>
</dbReference>
<reference evidence="1" key="2">
    <citation type="submission" date="2020-07" db="EMBL/GenBank/DDBJ databases">
        <authorList>
            <person name="Vera ALvarez R."/>
            <person name="Arias-Moreno D.M."/>
            <person name="Jimenez-Jacinto V."/>
            <person name="Jimenez-Bremont J.F."/>
            <person name="Swaminathan K."/>
            <person name="Moose S.P."/>
            <person name="Guerrero-Gonzalez M.L."/>
            <person name="Marino-Ramirez L."/>
            <person name="Landsman D."/>
            <person name="Rodriguez-Kessler M."/>
            <person name="Delgado-Sanchez P."/>
        </authorList>
    </citation>
    <scope>NUCLEOTIDE SEQUENCE</scope>
    <source>
        <tissue evidence="1">Cladode</tissue>
    </source>
</reference>
<proteinExistence type="predicted"/>
<reference evidence="1" key="1">
    <citation type="journal article" date="2013" name="J. Plant Res.">
        <title>Effect of fungi and light on seed germination of three Opuntia species from semiarid lands of central Mexico.</title>
        <authorList>
            <person name="Delgado-Sanchez P."/>
            <person name="Jimenez-Bremont J.F."/>
            <person name="Guerrero-Gonzalez Mde L."/>
            <person name="Flores J."/>
        </authorList>
    </citation>
    <scope>NUCLEOTIDE SEQUENCE</scope>
    <source>
        <tissue evidence="1">Cladode</tissue>
    </source>
</reference>
<organism evidence="1">
    <name type="scientific">Opuntia streptacantha</name>
    <name type="common">Prickly pear cactus</name>
    <name type="synonym">Opuntia cardona</name>
    <dbReference type="NCBI Taxonomy" id="393608"/>
    <lineage>
        <taxon>Eukaryota</taxon>
        <taxon>Viridiplantae</taxon>
        <taxon>Streptophyta</taxon>
        <taxon>Embryophyta</taxon>
        <taxon>Tracheophyta</taxon>
        <taxon>Spermatophyta</taxon>
        <taxon>Magnoliopsida</taxon>
        <taxon>eudicotyledons</taxon>
        <taxon>Gunneridae</taxon>
        <taxon>Pentapetalae</taxon>
        <taxon>Caryophyllales</taxon>
        <taxon>Cactineae</taxon>
        <taxon>Cactaceae</taxon>
        <taxon>Opuntioideae</taxon>
        <taxon>Opuntia</taxon>
    </lineage>
</organism>
<sequence>MRLSHGSRITVKARFLHMLSLSPSLRVTVSLSRWLLEIPLRTWFSTRAKMFFWNSTLLGVDIAKSWLQFWTKLLFHLKMIPMFSLPNLTPLQMISWVVLLM</sequence>
<name>A0A7C9D6Z5_OPUST</name>